<dbReference type="Proteomes" id="UP000327468">
    <property type="component" value="Chromosome 26"/>
</dbReference>
<feature type="compositionally biased region" description="Polar residues" evidence="3">
    <location>
        <begin position="330"/>
        <end position="356"/>
    </location>
</feature>
<evidence type="ECO:0000256" key="3">
    <source>
        <dbReference type="SAM" id="MobiDB-lite"/>
    </source>
</evidence>
<dbReference type="SUPFAM" id="SSF49854">
    <property type="entry name" value="Spermadhesin, CUB domain"/>
    <property type="match status" value="1"/>
</dbReference>
<organism evidence="7 8">
    <name type="scientific">Pangasianodon hypophthalmus</name>
    <name type="common">Striped catfish</name>
    <name type="synonym">Helicophagus hypophthalmus</name>
    <dbReference type="NCBI Taxonomy" id="310915"/>
    <lineage>
        <taxon>Eukaryota</taxon>
        <taxon>Metazoa</taxon>
        <taxon>Chordata</taxon>
        <taxon>Craniata</taxon>
        <taxon>Vertebrata</taxon>
        <taxon>Euteleostomi</taxon>
        <taxon>Actinopterygii</taxon>
        <taxon>Neopterygii</taxon>
        <taxon>Teleostei</taxon>
        <taxon>Ostariophysi</taxon>
        <taxon>Siluriformes</taxon>
        <taxon>Pangasiidae</taxon>
        <taxon>Pangasianodon</taxon>
    </lineage>
</organism>
<dbReference type="AlphaFoldDB" id="A0A5N5K908"/>
<evidence type="ECO:0000313" key="8">
    <source>
        <dbReference type="Proteomes" id="UP000327468"/>
    </source>
</evidence>
<evidence type="ECO:0000256" key="5">
    <source>
        <dbReference type="SAM" id="SignalP"/>
    </source>
</evidence>
<feature type="region of interest" description="Disordered" evidence="3">
    <location>
        <begin position="487"/>
        <end position="552"/>
    </location>
</feature>
<gene>
    <name evidence="7" type="ORF">PHYPO_G00154650</name>
</gene>
<feature type="compositionally biased region" description="Low complexity" evidence="3">
    <location>
        <begin position="500"/>
        <end position="509"/>
    </location>
</feature>
<dbReference type="InterPro" id="IPR000859">
    <property type="entry name" value="CUB_dom"/>
</dbReference>
<keyword evidence="4" id="KW-0472">Membrane</keyword>
<keyword evidence="4" id="KW-1133">Transmembrane helix</keyword>
<name>A0A5N5K908_PANHP</name>
<sequence>MLGGCLLCTVCTLLMIHIEAVVKCHMINEHDAPMAAGSHQRNAFYALRSCHQILYGDSGEFFSPDYLCSNPAVWCNWTIQVQPGKRVQVYLEDLTPEHVCHLKTDQIHLDESPVSAGESRILEHCWRSSMYTSISNTVHVVQLIRPNPNPPHRGFYGAYQAFGLPQTPDLNEDVSEEEQVKVEETEAKDAVTKIPRRKSFSNGLEENVDDAHVEHIGVGHSISPQLNEIRTPTTGSFREIRKIRGGAKNQEVPFHGALPQDDVDELVSVPTGIPNWITVEKYTPMLFDNGPHGPHTLAPTYTTHSFSSSTGTTLTRYAKKRAPKRKPVLAQSSTTTATVSKNEVTHFSQMASQTPDDPTDAKITEPSTPLVEDVGAVSMEMLKTNGATALQAASEEHVGGLVENRPNSKKMKQSHGIKEKSLPVQNFRLVTEPPHFPGDCSRTSVPTLLYAVCFLLCFLIVLLMVALGVMYRRYRHGTFLPRCRHSSSFTGNDINNNPNSGTSDDGGTSRSPPPPPPLRLAGAAHDLPLLRFSPLAPPDGFEGRPQKENDAL</sequence>
<protein>
    <recommendedName>
        <fullName evidence="6">CUB domain-containing protein</fullName>
    </recommendedName>
</protein>
<feature type="chain" id="PRO_5024414225" description="CUB domain-containing protein" evidence="5">
    <location>
        <begin position="21"/>
        <end position="552"/>
    </location>
</feature>
<evidence type="ECO:0000256" key="2">
    <source>
        <dbReference type="PROSITE-ProRule" id="PRU00059"/>
    </source>
</evidence>
<keyword evidence="8" id="KW-1185">Reference proteome</keyword>
<keyword evidence="4" id="KW-0812">Transmembrane</keyword>
<comment type="caution">
    <text evidence="2">Lacks conserved residue(s) required for the propagation of feature annotation.</text>
</comment>
<evidence type="ECO:0000256" key="1">
    <source>
        <dbReference type="ARBA" id="ARBA00023157"/>
    </source>
</evidence>
<feature type="signal peptide" evidence="5">
    <location>
        <begin position="1"/>
        <end position="20"/>
    </location>
</feature>
<dbReference type="Gene3D" id="2.60.120.290">
    <property type="entry name" value="Spermadhesin, CUB domain"/>
    <property type="match status" value="1"/>
</dbReference>
<evidence type="ECO:0000256" key="4">
    <source>
        <dbReference type="SAM" id="Phobius"/>
    </source>
</evidence>
<keyword evidence="5" id="KW-0732">Signal</keyword>
<evidence type="ECO:0000313" key="7">
    <source>
        <dbReference type="EMBL" id="KAB5523617.1"/>
    </source>
</evidence>
<evidence type="ECO:0000259" key="6">
    <source>
        <dbReference type="PROSITE" id="PS01180"/>
    </source>
</evidence>
<dbReference type="InterPro" id="IPR035914">
    <property type="entry name" value="Sperma_CUB_dom_sf"/>
</dbReference>
<dbReference type="EMBL" id="VFJC01000027">
    <property type="protein sequence ID" value="KAB5523617.1"/>
    <property type="molecule type" value="Genomic_DNA"/>
</dbReference>
<dbReference type="PROSITE" id="PS01180">
    <property type="entry name" value="CUB"/>
    <property type="match status" value="1"/>
</dbReference>
<reference evidence="7 8" key="1">
    <citation type="submission" date="2019-06" db="EMBL/GenBank/DDBJ databases">
        <title>A chromosome-scale genome assembly of the striped catfish, Pangasianodon hypophthalmus.</title>
        <authorList>
            <person name="Wen M."/>
            <person name="Zahm M."/>
            <person name="Roques C."/>
            <person name="Cabau C."/>
            <person name="Klopp C."/>
            <person name="Donnadieu C."/>
            <person name="Jouanno E."/>
            <person name="Avarre J.-C."/>
            <person name="Campet M."/>
            <person name="Ha T.T.T."/>
            <person name="Dugue R."/>
            <person name="Lampietro C."/>
            <person name="Louis A."/>
            <person name="Herpin A."/>
            <person name="Echchiki A."/>
            <person name="Berthelot C."/>
            <person name="Parey E."/>
            <person name="Roest-Crollius H."/>
            <person name="Braasch I."/>
            <person name="Postlethwait J."/>
            <person name="Bobe J."/>
            <person name="Montfort J."/>
            <person name="Bouchez O."/>
            <person name="Begum T."/>
            <person name="Schartl M."/>
            <person name="Guiguen Y."/>
        </authorList>
    </citation>
    <scope>NUCLEOTIDE SEQUENCE [LARGE SCALE GENOMIC DNA]</scope>
    <source>
        <strain evidence="7 8">Indonesia</strain>
        <tissue evidence="7">Blood</tissue>
    </source>
</reference>
<feature type="compositionally biased region" description="Basic and acidic residues" evidence="3">
    <location>
        <begin position="541"/>
        <end position="552"/>
    </location>
</feature>
<feature type="transmembrane region" description="Helical" evidence="4">
    <location>
        <begin position="448"/>
        <end position="471"/>
    </location>
</feature>
<dbReference type="SMART" id="SM00042">
    <property type="entry name" value="CUB"/>
    <property type="match status" value="1"/>
</dbReference>
<accession>A0A5N5K908</accession>
<feature type="region of interest" description="Disordered" evidence="3">
    <location>
        <begin position="322"/>
        <end position="363"/>
    </location>
</feature>
<comment type="caution">
    <text evidence="7">The sequence shown here is derived from an EMBL/GenBank/DDBJ whole genome shotgun (WGS) entry which is preliminary data.</text>
</comment>
<feature type="domain" description="CUB" evidence="6">
    <location>
        <begin position="50"/>
        <end position="162"/>
    </location>
</feature>
<keyword evidence="1" id="KW-1015">Disulfide bond</keyword>
<proteinExistence type="predicted"/>
<feature type="compositionally biased region" description="Polar residues" evidence="3">
    <location>
        <begin position="487"/>
        <end position="499"/>
    </location>
</feature>